<dbReference type="EMBL" id="SRLO01004625">
    <property type="protein sequence ID" value="TNN30317.1"/>
    <property type="molecule type" value="Genomic_DNA"/>
</dbReference>
<dbReference type="Proteomes" id="UP000314294">
    <property type="component" value="Unassembled WGS sequence"/>
</dbReference>
<gene>
    <name evidence="1" type="ORF">EYF80_059530</name>
</gene>
<name>A0A4Z2EN03_9TELE</name>
<comment type="caution">
    <text evidence="1">The sequence shown here is derived from an EMBL/GenBank/DDBJ whole genome shotgun (WGS) entry which is preliminary data.</text>
</comment>
<accession>A0A4Z2EN03</accession>
<reference evidence="1 2" key="1">
    <citation type="submission" date="2019-03" db="EMBL/GenBank/DDBJ databases">
        <title>First draft genome of Liparis tanakae, snailfish: a comprehensive survey of snailfish specific genes.</title>
        <authorList>
            <person name="Kim W."/>
            <person name="Song I."/>
            <person name="Jeong J.-H."/>
            <person name="Kim D."/>
            <person name="Kim S."/>
            <person name="Ryu S."/>
            <person name="Song J.Y."/>
            <person name="Lee S.K."/>
        </authorList>
    </citation>
    <scope>NUCLEOTIDE SEQUENCE [LARGE SCALE GENOMIC DNA]</scope>
    <source>
        <tissue evidence="1">Muscle</tissue>
    </source>
</reference>
<keyword evidence="2" id="KW-1185">Reference proteome</keyword>
<protein>
    <submittedName>
        <fullName evidence="1">Uncharacterized protein</fullName>
    </submittedName>
</protein>
<sequence>MDVEPLDHICPALQQKVLRGTEQNPGAQRNPPSENLRLNLLQLEKLPDSSLLEHATAQGPRLQDYCISNTLSRFRGHASGVTLQGSRFRGHASGSRFRVTLQASRL</sequence>
<evidence type="ECO:0000313" key="2">
    <source>
        <dbReference type="Proteomes" id="UP000314294"/>
    </source>
</evidence>
<dbReference type="AlphaFoldDB" id="A0A4Z2EN03"/>
<evidence type="ECO:0000313" key="1">
    <source>
        <dbReference type="EMBL" id="TNN30317.1"/>
    </source>
</evidence>
<organism evidence="1 2">
    <name type="scientific">Liparis tanakae</name>
    <name type="common">Tanaka's snailfish</name>
    <dbReference type="NCBI Taxonomy" id="230148"/>
    <lineage>
        <taxon>Eukaryota</taxon>
        <taxon>Metazoa</taxon>
        <taxon>Chordata</taxon>
        <taxon>Craniata</taxon>
        <taxon>Vertebrata</taxon>
        <taxon>Euteleostomi</taxon>
        <taxon>Actinopterygii</taxon>
        <taxon>Neopterygii</taxon>
        <taxon>Teleostei</taxon>
        <taxon>Neoteleostei</taxon>
        <taxon>Acanthomorphata</taxon>
        <taxon>Eupercaria</taxon>
        <taxon>Perciformes</taxon>
        <taxon>Cottioidei</taxon>
        <taxon>Cottales</taxon>
        <taxon>Liparidae</taxon>
        <taxon>Liparis</taxon>
    </lineage>
</organism>
<proteinExistence type="predicted"/>